<accession>A0A9E9LCZ7</accession>
<feature type="coiled-coil region" evidence="1">
    <location>
        <begin position="351"/>
        <end position="385"/>
    </location>
</feature>
<sequence>MDNITSNAGNLPNRIKKALITRFSLRMDQADDREIDRNIREGLELNGTYLWTLMCAILIASIGLNINSTAVIIGAMLISPLMGPIMGIGYGVGIYDFRLIHKALKNLAIATVISFITSALYFYITPLNSAQSELLARTSPTIWDLLIALFGGLAGIIGATRKEKSNVIPGVAIATALMPPICTAAYGFVHGNTGFVLGAFYLYLLNCIYIAVSSILIVWFIHPVARREINDKLRFRLRLFLFSTVFVSFVPSVFIAVNFVHNQVFDRNVSDFVSKELVFSKTFPIDYKSSYKNKTIDVVLVGRQLDENTIAEIENTLPKYGLAGTRLIFKQVGMHQEDINAIKTALAKDILADNQKEAEKKEQILQSLQANARSAEKKAREEKEKTYMNMAREIYIQYPEINEVLFADAYVSRQKDENIDRIPAVVIISKHTLKKDTRTKIMKWLRFRLEEDRTEMIFINR</sequence>
<gene>
    <name evidence="3" type="ORF">NB646_09245</name>
</gene>
<feature type="transmembrane region" description="Helical" evidence="2">
    <location>
        <begin position="200"/>
        <end position="225"/>
    </location>
</feature>
<keyword evidence="2" id="KW-0812">Transmembrane</keyword>
<keyword evidence="2" id="KW-1133">Transmembrane helix</keyword>
<feature type="transmembrane region" description="Helical" evidence="2">
    <location>
        <begin position="107"/>
        <end position="124"/>
    </location>
</feature>
<reference evidence="3" key="1">
    <citation type="journal article" date="2022" name="Front. Microbiol.">
        <title>New perspectives on an old grouping: The genomic and phenotypic variability of Oxalobacter formigenes and the implications for calcium oxalate stone prevention.</title>
        <authorList>
            <person name="Chmiel J.A."/>
            <person name="Carr C."/>
            <person name="Stuivenberg G.A."/>
            <person name="Venema R."/>
            <person name="Chanyi R.M."/>
            <person name="Al K.F."/>
            <person name="Giguere D."/>
            <person name="Say H."/>
            <person name="Akouris P.P."/>
            <person name="Dominguez Romero S.A."/>
            <person name="Kwong A."/>
            <person name="Tai V."/>
            <person name="Koval S.F."/>
            <person name="Razvi H."/>
            <person name="Bjazevic J."/>
            <person name="Burton J.P."/>
        </authorList>
    </citation>
    <scope>NUCLEOTIDE SEQUENCE</scope>
    <source>
        <strain evidence="3">OxK</strain>
    </source>
</reference>
<dbReference type="InterPro" id="IPR005240">
    <property type="entry name" value="DUF389"/>
</dbReference>
<feature type="transmembrane region" description="Helical" evidence="2">
    <location>
        <begin position="47"/>
        <end position="66"/>
    </location>
</feature>
<dbReference type="PANTHER" id="PTHR20992">
    <property type="entry name" value="AT15442P-RELATED"/>
    <property type="match status" value="1"/>
</dbReference>
<feature type="transmembrane region" description="Helical" evidence="2">
    <location>
        <begin position="140"/>
        <end position="160"/>
    </location>
</feature>
<feature type="transmembrane region" description="Helical" evidence="2">
    <location>
        <begin position="72"/>
        <end position="95"/>
    </location>
</feature>
<protein>
    <submittedName>
        <fullName evidence="3">DUF389 domain-containing protein</fullName>
    </submittedName>
</protein>
<organism evidence="3">
    <name type="scientific">Oxalobacter aliiformigenes</name>
    <dbReference type="NCBI Taxonomy" id="2946593"/>
    <lineage>
        <taxon>Bacteria</taxon>
        <taxon>Pseudomonadati</taxon>
        <taxon>Pseudomonadota</taxon>
        <taxon>Betaproteobacteria</taxon>
        <taxon>Burkholderiales</taxon>
        <taxon>Oxalobacteraceae</taxon>
        <taxon>Oxalobacter</taxon>
    </lineage>
</organism>
<feature type="transmembrane region" description="Helical" evidence="2">
    <location>
        <begin position="167"/>
        <end position="188"/>
    </location>
</feature>
<dbReference type="Proteomes" id="UP001164819">
    <property type="component" value="Chromosome"/>
</dbReference>
<evidence type="ECO:0000256" key="1">
    <source>
        <dbReference type="SAM" id="Coils"/>
    </source>
</evidence>
<evidence type="ECO:0000256" key="2">
    <source>
        <dbReference type="SAM" id="Phobius"/>
    </source>
</evidence>
<dbReference type="AlphaFoldDB" id="A0A9E9LCZ7"/>
<dbReference type="Pfam" id="PF04087">
    <property type="entry name" value="DUF389"/>
    <property type="match status" value="1"/>
</dbReference>
<dbReference type="RefSeq" id="WP_269315849.1">
    <property type="nucleotide sequence ID" value="NZ_CP098251.1"/>
</dbReference>
<keyword evidence="2" id="KW-0472">Membrane</keyword>
<keyword evidence="1" id="KW-0175">Coiled coil</keyword>
<proteinExistence type="predicted"/>
<dbReference type="EMBL" id="CP098251">
    <property type="protein sequence ID" value="WAV90998.1"/>
    <property type="molecule type" value="Genomic_DNA"/>
</dbReference>
<dbReference type="PANTHER" id="PTHR20992:SF9">
    <property type="entry name" value="AT15442P-RELATED"/>
    <property type="match status" value="1"/>
</dbReference>
<evidence type="ECO:0000313" key="3">
    <source>
        <dbReference type="EMBL" id="WAV90998.1"/>
    </source>
</evidence>
<name>A0A9E9LCZ7_9BURK</name>
<feature type="transmembrane region" description="Helical" evidence="2">
    <location>
        <begin position="237"/>
        <end position="260"/>
    </location>
</feature>